<name>A0A2I0VBR4_9ASPA</name>
<keyword evidence="2" id="KW-1185">Reference proteome</keyword>
<proteinExistence type="predicted"/>
<dbReference type="AlphaFoldDB" id="A0A2I0VBR4"/>
<protein>
    <submittedName>
        <fullName evidence="1">Uncharacterized protein</fullName>
    </submittedName>
</protein>
<evidence type="ECO:0000313" key="2">
    <source>
        <dbReference type="Proteomes" id="UP000233837"/>
    </source>
</evidence>
<reference evidence="1 2" key="2">
    <citation type="journal article" date="2017" name="Nature">
        <title>The Apostasia genome and the evolution of orchids.</title>
        <authorList>
            <person name="Zhang G.Q."/>
            <person name="Liu K.W."/>
            <person name="Li Z."/>
            <person name="Lohaus R."/>
            <person name="Hsiao Y.Y."/>
            <person name="Niu S.C."/>
            <person name="Wang J.Y."/>
            <person name="Lin Y.C."/>
            <person name="Xu Q."/>
            <person name="Chen L.J."/>
            <person name="Yoshida K."/>
            <person name="Fujiwara S."/>
            <person name="Wang Z.W."/>
            <person name="Zhang Y.Q."/>
            <person name="Mitsuda N."/>
            <person name="Wang M."/>
            <person name="Liu G.H."/>
            <person name="Pecoraro L."/>
            <person name="Huang H.X."/>
            <person name="Xiao X.J."/>
            <person name="Lin M."/>
            <person name="Wu X.Y."/>
            <person name="Wu W.L."/>
            <person name="Chen Y.Y."/>
            <person name="Chang S.B."/>
            <person name="Sakamoto S."/>
            <person name="Ohme-Takagi M."/>
            <person name="Yagi M."/>
            <person name="Zeng S.J."/>
            <person name="Shen C.Y."/>
            <person name="Yeh C.M."/>
            <person name="Luo Y.B."/>
            <person name="Tsai W.C."/>
            <person name="Van de Peer Y."/>
            <person name="Liu Z.J."/>
        </authorList>
    </citation>
    <scope>NUCLEOTIDE SEQUENCE [LARGE SCALE GENOMIC DNA]</scope>
    <source>
        <tissue evidence="1">The whole plant</tissue>
    </source>
</reference>
<reference evidence="1 2" key="1">
    <citation type="journal article" date="2016" name="Sci. Rep.">
        <title>The Dendrobium catenatum Lindl. genome sequence provides insights into polysaccharide synthase, floral development and adaptive evolution.</title>
        <authorList>
            <person name="Zhang G.Q."/>
            <person name="Xu Q."/>
            <person name="Bian C."/>
            <person name="Tsai W.C."/>
            <person name="Yeh C.M."/>
            <person name="Liu K.W."/>
            <person name="Yoshida K."/>
            <person name="Zhang L.S."/>
            <person name="Chang S.B."/>
            <person name="Chen F."/>
            <person name="Shi Y."/>
            <person name="Su Y.Y."/>
            <person name="Zhang Y.Q."/>
            <person name="Chen L.J."/>
            <person name="Yin Y."/>
            <person name="Lin M."/>
            <person name="Huang H."/>
            <person name="Deng H."/>
            <person name="Wang Z.W."/>
            <person name="Zhu S.L."/>
            <person name="Zhao X."/>
            <person name="Deng C."/>
            <person name="Niu S.C."/>
            <person name="Huang J."/>
            <person name="Wang M."/>
            <person name="Liu G.H."/>
            <person name="Yang H.J."/>
            <person name="Xiao X.J."/>
            <person name="Hsiao Y.Y."/>
            <person name="Wu W.L."/>
            <person name="Chen Y.Y."/>
            <person name="Mitsuda N."/>
            <person name="Ohme-Takagi M."/>
            <person name="Luo Y.B."/>
            <person name="Van de Peer Y."/>
            <person name="Liu Z.J."/>
        </authorList>
    </citation>
    <scope>NUCLEOTIDE SEQUENCE [LARGE SCALE GENOMIC DNA]</scope>
    <source>
        <tissue evidence="1">The whole plant</tissue>
    </source>
</reference>
<sequence length="158" mass="17950">MFRLASCNKRILSVTAELYKYRWPFLLFSFSHSLSLPSEILPFSPFFRAALRLFSSSFVCLPGLFLERSTSLILPIRVSLLWHFGDRALRSVRSRLAILRSLSLTTGIGFRTCDGKSLLSSCAKCTPWDYLPFQLLSHYSVATERQQRSGSITSTKSL</sequence>
<organism evidence="1 2">
    <name type="scientific">Dendrobium catenatum</name>
    <dbReference type="NCBI Taxonomy" id="906689"/>
    <lineage>
        <taxon>Eukaryota</taxon>
        <taxon>Viridiplantae</taxon>
        <taxon>Streptophyta</taxon>
        <taxon>Embryophyta</taxon>
        <taxon>Tracheophyta</taxon>
        <taxon>Spermatophyta</taxon>
        <taxon>Magnoliopsida</taxon>
        <taxon>Liliopsida</taxon>
        <taxon>Asparagales</taxon>
        <taxon>Orchidaceae</taxon>
        <taxon>Epidendroideae</taxon>
        <taxon>Malaxideae</taxon>
        <taxon>Dendrobiinae</taxon>
        <taxon>Dendrobium</taxon>
    </lineage>
</organism>
<accession>A0A2I0VBR4</accession>
<gene>
    <name evidence="1" type="ORF">MA16_Dca028460</name>
</gene>
<evidence type="ECO:0000313" key="1">
    <source>
        <dbReference type="EMBL" id="PKU60826.1"/>
    </source>
</evidence>
<dbReference type="EMBL" id="KZ504925">
    <property type="protein sequence ID" value="PKU60826.1"/>
    <property type="molecule type" value="Genomic_DNA"/>
</dbReference>
<dbReference type="Proteomes" id="UP000233837">
    <property type="component" value="Unassembled WGS sequence"/>
</dbReference>